<comment type="subcellular location">
    <subcellularLocation>
        <location evidence="1">Cell membrane</location>
        <topology evidence="1">Single-pass type I membrane protein</topology>
    </subcellularLocation>
</comment>
<evidence type="ECO:0000256" key="2">
    <source>
        <dbReference type="ARBA" id="ARBA00010929"/>
    </source>
</evidence>
<dbReference type="EMBL" id="CP056067">
    <property type="protein sequence ID" value="UKJ89796.2"/>
    <property type="molecule type" value="Genomic_DNA"/>
</dbReference>
<reference evidence="13" key="1">
    <citation type="submission" date="2022-07" db="EMBL/GenBank/DDBJ databases">
        <title>Evaluation of T. orientalis genome assembly methods using nanopore sequencing and analysis of variation between genomes.</title>
        <authorList>
            <person name="Yam J."/>
            <person name="Micallef M.L."/>
            <person name="Liu M."/>
            <person name="Djordjevic S.P."/>
            <person name="Bogema D.R."/>
            <person name="Jenkins C."/>
        </authorList>
    </citation>
    <scope>NUCLEOTIDE SEQUENCE</scope>
    <source>
        <strain evidence="13">Fish Creek</strain>
    </source>
</reference>
<keyword evidence="3" id="KW-1003">Cell membrane</keyword>
<evidence type="ECO:0000256" key="8">
    <source>
        <dbReference type="ARBA" id="ARBA00023136"/>
    </source>
</evidence>
<evidence type="ECO:0000256" key="9">
    <source>
        <dbReference type="ARBA" id="ARBA00023157"/>
    </source>
</evidence>
<sequence length="518" mass="59241">MTVPYFYREYTEGKTNEQVVYDPVEYCKTAYHPNCTVSAQLPPGLGRIPKFCCYCGINVIGETQRAKYNCDRHRDSIVMSYSCLETVEPWYNLYSMSYPPDLLRNTVFSIYKFDSSNGIIPDLNLKKNGYFDNYDFKSAKPLDPSFKDKQKPSLKSDKRKEKDKEKVHPDVQKTFGPQMKESESPELTKSYGVRPEHNKIVSNYRNIIIDSTSKEVVIDDLDVSISLLSSNTKNGTIPPMLDKYVAVPSFPRTNETVKGSSLMDRCKDSTWLKSLKCPEYMPERICNTWRCTLNMRTVEKDAVDTGGNQCDKIGYSFNAHTDHRKLCQMRASSCINRQLKWYLDEKKDQAKMPNFYGVEPAITIGNKKVPSKLDPEKKNTTWFHDDRIHYINYVHSEDDISRYKIDTFEATITEIISDFPGFVISTRIDKQCKLNSTDICTLQVKVKNMGDDSSNFTINALCYADETSKDKENVIAEIDETTLNIRGNGTKLFNVPIKLSGSLSSEKSYCSVNLLSGK</sequence>
<protein>
    <recommendedName>
        <fullName evidence="12">Generative cell specific-1/HAP2 domain-containing protein</fullName>
    </recommendedName>
</protein>
<keyword evidence="6" id="KW-1133">Transmembrane helix</keyword>
<dbReference type="PANTHER" id="PTHR31764">
    <property type="entry name" value="PROTEIN HAPLESS 2"/>
    <property type="match status" value="1"/>
</dbReference>
<dbReference type="InterPro" id="IPR040326">
    <property type="entry name" value="HAP2/GCS1"/>
</dbReference>
<evidence type="ECO:0000256" key="11">
    <source>
        <dbReference type="SAM" id="MobiDB-lite"/>
    </source>
</evidence>
<keyword evidence="9" id="KW-1015">Disulfide bond</keyword>
<organism evidence="13 14">
    <name type="scientific">Theileria orientalis</name>
    <dbReference type="NCBI Taxonomy" id="68886"/>
    <lineage>
        <taxon>Eukaryota</taxon>
        <taxon>Sar</taxon>
        <taxon>Alveolata</taxon>
        <taxon>Apicomplexa</taxon>
        <taxon>Aconoidasida</taxon>
        <taxon>Piroplasmida</taxon>
        <taxon>Theileriidae</taxon>
        <taxon>Theileria</taxon>
    </lineage>
</organism>
<dbReference type="GO" id="GO:0008289">
    <property type="term" value="F:lipid binding"/>
    <property type="evidence" value="ECO:0007669"/>
    <property type="project" value="UniProtKB-KW"/>
</dbReference>
<feature type="domain" description="Generative cell specific-1/HAP2" evidence="12">
    <location>
        <begin position="9"/>
        <end position="516"/>
    </location>
</feature>
<keyword evidence="5" id="KW-0732">Signal</keyword>
<evidence type="ECO:0000256" key="4">
    <source>
        <dbReference type="ARBA" id="ARBA00022692"/>
    </source>
</evidence>
<evidence type="ECO:0000259" key="12">
    <source>
        <dbReference type="Pfam" id="PF10699"/>
    </source>
</evidence>
<evidence type="ECO:0000256" key="10">
    <source>
        <dbReference type="ARBA" id="ARBA00023279"/>
    </source>
</evidence>
<evidence type="ECO:0000256" key="6">
    <source>
        <dbReference type="ARBA" id="ARBA00022989"/>
    </source>
</evidence>
<evidence type="ECO:0000256" key="1">
    <source>
        <dbReference type="ARBA" id="ARBA00004251"/>
    </source>
</evidence>
<name>A0A976M794_THEOR</name>
<comment type="similarity">
    <text evidence="2">Belongs to the HAP2/GCS1 family.</text>
</comment>
<keyword evidence="8" id="KW-0472">Membrane</keyword>
<proteinExistence type="inferred from homology"/>
<dbReference type="GO" id="GO:0005886">
    <property type="term" value="C:plasma membrane"/>
    <property type="evidence" value="ECO:0007669"/>
    <property type="project" value="UniProtKB-SubCell"/>
</dbReference>
<evidence type="ECO:0000256" key="7">
    <source>
        <dbReference type="ARBA" id="ARBA00023121"/>
    </source>
</evidence>
<dbReference type="GO" id="GO:0007338">
    <property type="term" value="P:single fertilization"/>
    <property type="evidence" value="ECO:0007669"/>
    <property type="project" value="UniProtKB-KW"/>
</dbReference>
<accession>A0A976M794</accession>
<dbReference type="Proteomes" id="UP000244803">
    <property type="component" value="Chromosome 4"/>
</dbReference>
<dbReference type="InterPro" id="IPR018928">
    <property type="entry name" value="HAP2/GCS1_dom"/>
</dbReference>
<keyword evidence="7" id="KW-0446">Lipid-binding</keyword>
<evidence type="ECO:0000313" key="13">
    <source>
        <dbReference type="EMBL" id="UKJ89796.2"/>
    </source>
</evidence>
<dbReference type="PANTHER" id="PTHR31764:SF0">
    <property type="entry name" value="GENERATIVE CELL SPECIFIC-1_HAP2 DOMAIN-CONTAINING PROTEIN"/>
    <property type="match status" value="1"/>
</dbReference>
<evidence type="ECO:0000313" key="14">
    <source>
        <dbReference type="Proteomes" id="UP000244803"/>
    </source>
</evidence>
<dbReference type="OrthoDB" id="361893at2759"/>
<gene>
    <name evidence="13" type="ORF">MACJ_003050</name>
</gene>
<evidence type="ECO:0000256" key="5">
    <source>
        <dbReference type="ARBA" id="ARBA00022729"/>
    </source>
</evidence>
<keyword evidence="4" id="KW-0812">Transmembrane</keyword>
<dbReference type="AlphaFoldDB" id="A0A976M794"/>
<evidence type="ECO:0000256" key="3">
    <source>
        <dbReference type="ARBA" id="ARBA00022475"/>
    </source>
</evidence>
<feature type="compositionally biased region" description="Basic and acidic residues" evidence="11">
    <location>
        <begin position="142"/>
        <end position="171"/>
    </location>
</feature>
<feature type="region of interest" description="Disordered" evidence="11">
    <location>
        <begin position="142"/>
        <end position="189"/>
    </location>
</feature>
<keyword evidence="10" id="KW-0278">Fertilization</keyword>
<dbReference type="Pfam" id="PF10699">
    <property type="entry name" value="HAP2-GCS1"/>
    <property type="match status" value="1"/>
</dbReference>